<dbReference type="RefSeq" id="WP_309805696.1">
    <property type="nucleotide sequence ID" value="NZ_JAVDRD010000007.1"/>
</dbReference>
<feature type="domain" description="Microcin J25-processing protein McjB C-terminal" evidence="1">
    <location>
        <begin position="109"/>
        <end position="217"/>
    </location>
</feature>
<evidence type="ECO:0000313" key="2">
    <source>
        <dbReference type="EMBL" id="MDR6512013.1"/>
    </source>
</evidence>
<dbReference type="Pfam" id="PF13471">
    <property type="entry name" value="Transglut_core3"/>
    <property type="match status" value="1"/>
</dbReference>
<organism evidence="2 3">
    <name type="scientific">Novosphingobium capsulatum</name>
    <dbReference type="NCBI Taxonomy" id="13688"/>
    <lineage>
        <taxon>Bacteria</taxon>
        <taxon>Pseudomonadati</taxon>
        <taxon>Pseudomonadota</taxon>
        <taxon>Alphaproteobacteria</taxon>
        <taxon>Sphingomonadales</taxon>
        <taxon>Sphingomonadaceae</taxon>
        <taxon>Novosphingobium</taxon>
    </lineage>
</organism>
<evidence type="ECO:0000313" key="3">
    <source>
        <dbReference type="Proteomes" id="UP001184150"/>
    </source>
</evidence>
<dbReference type="EMBL" id="JAVDRD010000007">
    <property type="protein sequence ID" value="MDR6512013.1"/>
    <property type="molecule type" value="Genomic_DNA"/>
</dbReference>
<keyword evidence="3" id="KW-1185">Reference proteome</keyword>
<protein>
    <recommendedName>
        <fullName evidence="1">Microcin J25-processing protein McjB C-terminal domain-containing protein</fullName>
    </recommendedName>
</protein>
<dbReference type="Proteomes" id="UP001184150">
    <property type="component" value="Unassembled WGS sequence"/>
</dbReference>
<dbReference type="InterPro" id="IPR053521">
    <property type="entry name" value="McjB-like"/>
</dbReference>
<reference evidence="2 3" key="1">
    <citation type="submission" date="2023-07" db="EMBL/GenBank/DDBJ databases">
        <title>Sorghum-associated microbial communities from plants grown in Nebraska, USA.</title>
        <authorList>
            <person name="Schachtman D."/>
        </authorList>
    </citation>
    <scope>NUCLEOTIDE SEQUENCE [LARGE SCALE GENOMIC DNA]</scope>
    <source>
        <strain evidence="2 3">DS1027</strain>
    </source>
</reference>
<proteinExistence type="predicted"/>
<name>A0ABU1MNT8_9SPHN</name>
<dbReference type="InterPro" id="IPR032708">
    <property type="entry name" value="McjB_C"/>
</dbReference>
<accession>A0ABU1MNT8</accession>
<dbReference type="NCBIfam" id="NF033537">
    <property type="entry name" value="lasso_biosyn_B2"/>
    <property type="match status" value="1"/>
</dbReference>
<comment type="caution">
    <text evidence="2">The sequence shown here is derived from an EMBL/GenBank/DDBJ whole genome shotgun (WGS) entry which is preliminary data.</text>
</comment>
<evidence type="ECO:0000259" key="1">
    <source>
        <dbReference type="Pfam" id="PF13471"/>
    </source>
</evidence>
<gene>
    <name evidence="2" type="ORF">J2792_002896</name>
</gene>
<sequence>MAPSPLRPGLHFCLVGDDPIFLDLVSGRYFRLPDHQAKAFCALVASGMVDRIALQAAGLGDLAGVADKPLALEPCRWTLPDQACDALNHGGLPLAETARALRQQRSYERALARRGLAPLCEELAALTVKAVSRPIGIDDAAGRLVRGFQFACFLRTAADRCLPRSLALVDLLARRGWRAHAVLGVRQGPFAAHCWVQAGRMVLNDTPEAVACFTPILAL</sequence>